<proteinExistence type="predicted"/>
<accession>A0AAD4BSE6</accession>
<gene>
    <name evidence="2" type="ORF">L210DRAFT_2278017</name>
</gene>
<evidence type="ECO:0000256" key="1">
    <source>
        <dbReference type="SAM" id="MobiDB-lite"/>
    </source>
</evidence>
<dbReference type="AlphaFoldDB" id="A0AAD4BSE6"/>
<reference evidence="2" key="1">
    <citation type="submission" date="2019-10" db="EMBL/GenBank/DDBJ databases">
        <authorList>
            <consortium name="DOE Joint Genome Institute"/>
            <person name="Kuo A."/>
            <person name="Miyauchi S."/>
            <person name="Kiss E."/>
            <person name="Drula E."/>
            <person name="Kohler A."/>
            <person name="Sanchez-Garcia M."/>
            <person name="Andreopoulos B."/>
            <person name="Barry K.W."/>
            <person name="Bonito G."/>
            <person name="Buee M."/>
            <person name="Carver A."/>
            <person name="Chen C."/>
            <person name="Cichocki N."/>
            <person name="Clum A."/>
            <person name="Culley D."/>
            <person name="Crous P.W."/>
            <person name="Fauchery L."/>
            <person name="Girlanda M."/>
            <person name="Hayes R."/>
            <person name="Keri Z."/>
            <person name="LaButti K."/>
            <person name="Lipzen A."/>
            <person name="Lombard V."/>
            <person name="Magnuson J."/>
            <person name="Maillard F."/>
            <person name="Morin E."/>
            <person name="Murat C."/>
            <person name="Nolan M."/>
            <person name="Ohm R."/>
            <person name="Pangilinan J."/>
            <person name="Pereira M."/>
            <person name="Perotto S."/>
            <person name="Peter M."/>
            <person name="Riley R."/>
            <person name="Sitrit Y."/>
            <person name="Stielow B."/>
            <person name="Szollosi G."/>
            <person name="Zifcakova L."/>
            <person name="Stursova M."/>
            <person name="Spatafora J.W."/>
            <person name="Tedersoo L."/>
            <person name="Vaario L.-M."/>
            <person name="Yamada A."/>
            <person name="Yan M."/>
            <person name="Wang P."/>
            <person name="Xu J."/>
            <person name="Bruns T."/>
            <person name="Baldrian P."/>
            <person name="Vilgalys R."/>
            <person name="Henrissat B."/>
            <person name="Grigoriev I.V."/>
            <person name="Hibbett D."/>
            <person name="Nagy L.G."/>
            <person name="Martin F.M."/>
        </authorList>
    </citation>
    <scope>NUCLEOTIDE SEQUENCE</scope>
    <source>
        <strain evidence="2">BED1</strain>
    </source>
</reference>
<keyword evidence="3" id="KW-1185">Reference proteome</keyword>
<reference evidence="2" key="2">
    <citation type="journal article" date="2020" name="Nat. Commun.">
        <title>Large-scale genome sequencing of mycorrhizal fungi provides insights into the early evolution of symbiotic traits.</title>
        <authorList>
            <person name="Miyauchi S."/>
            <person name="Kiss E."/>
            <person name="Kuo A."/>
            <person name="Drula E."/>
            <person name="Kohler A."/>
            <person name="Sanchez-Garcia M."/>
            <person name="Morin E."/>
            <person name="Andreopoulos B."/>
            <person name="Barry K.W."/>
            <person name="Bonito G."/>
            <person name="Buee M."/>
            <person name="Carver A."/>
            <person name="Chen C."/>
            <person name="Cichocki N."/>
            <person name="Clum A."/>
            <person name="Culley D."/>
            <person name="Crous P.W."/>
            <person name="Fauchery L."/>
            <person name="Girlanda M."/>
            <person name="Hayes R.D."/>
            <person name="Keri Z."/>
            <person name="LaButti K."/>
            <person name="Lipzen A."/>
            <person name="Lombard V."/>
            <person name="Magnuson J."/>
            <person name="Maillard F."/>
            <person name="Murat C."/>
            <person name="Nolan M."/>
            <person name="Ohm R.A."/>
            <person name="Pangilinan J."/>
            <person name="Pereira M.F."/>
            <person name="Perotto S."/>
            <person name="Peter M."/>
            <person name="Pfister S."/>
            <person name="Riley R."/>
            <person name="Sitrit Y."/>
            <person name="Stielow J.B."/>
            <person name="Szollosi G."/>
            <person name="Zifcakova L."/>
            <person name="Stursova M."/>
            <person name="Spatafora J.W."/>
            <person name="Tedersoo L."/>
            <person name="Vaario L.M."/>
            <person name="Yamada A."/>
            <person name="Yan M."/>
            <person name="Wang P."/>
            <person name="Xu J."/>
            <person name="Bruns T."/>
            <person name="Baldrian P."/>
            <person name="Vilgalys R."/>
            <person name="Dunand C."/>
            <person name="Henrissat B."/>
            <person name="Grigoriev I.V."/>
            <person name="Hibbett D."/>
            <person name="Nagy L.G."/>
            <person name="Martin F.M."/>
        </authorList>
    </citation>
    <scope>NUCLEOTIDE SEQUENCE</scope>
    <source>
        <strain evidence="2">BED1</strain>
    </source>
</reference>
<name>A0AAD4BSE6_BOLED</name>
<comment type="caution">
    <text evidence="2">The sequence shown here is derived from an EMBL/GenBank/DDBJ whole genome shotgun (WGS) entry which is preliminary data.</text>
</comment>
<feature type="region of interest" description="Disordered" evidence="1">
    <location>
        <begin position="134"/>
        <end position="153"/>
    </location>
</feature>
<protein>
    <submittedName>
        <fullName evidence="2">Uncharacterized protein</fullName>
    </submittedName>
</protein>
<evidence type="ECO:0000313" key="2">
    <source>
        <dbReference type="EMBL" id="KAF8438649.1"/>
    </source>
</evidence>
<dbReference type="Proteomes" id="UP001194468">
    <property type="component" value="Unassembled WGS sequence"/>
</dbReference>
<evidence type="ECO:0000313" key="3">
    <source>
        <dbReference type="Proteomes" id="UP001194468"/>
    </source>
</evidence>
<organism evidence="2 3">
    <name type="scientific">Boletus edulis BED1</name>
    <dbReference type="NCBI Taxonomy" id="1328754"/>
    <lineage>
        <taxon>Eukaryota</taxon>
        <taxon>Fungi</taxon>
        <taxon>Dikarya</taxon>
        <taxon>Basidiomycota</taxon>
        <taxon>Agaricomycotina</taxon>
        <taxon>Agaricomycetes</taxon>
        <taxon>Agaricomycetidae</taxon>
        <taxon>Boletales</taxon>
        <taxon>Boletineae</taxon>
        <taxon>Boletaceae</taxon>
        <taxon>Boletoideae</taxon>
        <taxon>Boletus</taxon>
    </lineage>
</organism>
<dbReference type="EMBL" id="WHUW01000016">
    <property type="protein sequence ID" value="KAF8438649.1"/>
    <property type="molecule type" value="Genomic_DNA"/>
</dbReference>
<sequence length="169" mass="19335">MGKSRVVDQMARTHFVIPVNLREPRSSGYPPPDKLAHEYLVGSHSQEVAFLRSCSFLHELFLRTTNIVKQMDKHNIAHQFRQTMNDGMTHGGHSKSRKTFYKDIDKDSTGTNQRMSNCVPMTFHCVLSSRSCVKSSKSRRNQVPKKNPNRREITLPVPKSSLHLMRSTA</sequence>